<evidence type="ECO:0000313" key="3">
    <source>
        <dbReference type="RefSeq" id="XP_010491649.1"/>
    </source>
</evidence>
<dbReference type="GeneID" id="104769196"/>
<reference evidence="3" key="2">
    <citation type="submission" date="2025-08" db="UniProtKB">
        <authorList>
            <consortium name="RefSeq"/>
        </authorList>
    </citation>
    <scope>IDENTIFICATION</scope>
    <source>
        <tissue evidence="3">Leaf</tissue>
    </source>
</reference>
<gene>
    <name evidence="3" type="primary">LOC104769196</name>
</gene>
<dbReference type="Proteomes" id="UP000694864">
    <property type="component" value="Chromosome 20"/>
</dbReference>
<organism evidence="2 3">
    <name type="scientific">Camelina sativa</name>
    <name type="common">False flax</name>
    <name type="synonym">Myagrum sativum</name>
    <dbReference type="NCBI Taxonomy" id="90675"/>
    <lineage>
        <taxon>Eukaryota</taxon>
        <taxon>Viridiplantae</taxon>
        <taxon>Streptophyta</taxon>
        <taxon>Embryophyta</taxon>
        <taxon>Tracheophyta</taxon>
        <taxon>Spermatophyta</taxon>
        <taxon>Magnoliopsida</taxon>
        <taxon>eudicotyledons</taxon>
        <taxon>Gunneridae</taxon>
        <taxon>Pentapetalae</taxon>
        <taxon>rosids</taxon>
        <taxon>malvids</taxon>
        <taxon>Brassicales</taxon>
        <taxon>Brassicaceae</taxon>
        <taxon>Camelineae</taxon>
        <taxon>Camelina</taxon>
    </lineage>
</organism>
<sequence>MSFSFVTLLGIGYDLLVDVLRYVSPTSWIQSAYQDRYNRSVLIHKDARLMTDMCIIAYFRQCIKGKEGNTIRELTRELVSHTPY</sequence>
<evidence type="ECO:0000256" key="1">
    <source>
        <dbReference type="SAM" id="SignalP"/>
    </source>
</evidence>
<keyword evidence="2" id="KW-1185">Reference proteome</keyword>
<evidence type="ECO:0000313" key="2">
    <source>
        <dbReference type="Proteomes" id="UP000694864"/>
    </source>
</evidence>
<proteinExistence type="predicted"/>
<keyword evidence="1" id="KW-0732">Signal</keyword>
<accession>A0ABM0XVL4</accession>
<feature type="chain" id="PRO_5046489697" evidence="1">
    <location>
        <begin position="17"/>
        <end position="84"/>
    </location>
</feature>
<protein>
    <submittedName>
        <fullName evidence="3">Polynucleotide 5'-hydroxyl-kinase NOL9-like</fullName>
    </submittedName>
</protein>
<name>A0ABM0XVL4_CAMSA</name>
<dbReference type="RefSeq" id="XP_010491649.1">
    <property type="nucleotide sequence ID" value="XM_010493347.2"/>
</dbReference>
<reference evidence="2" key="1">
    <citation type="journal article" date="2014" name="Nat. Commun.">
        <title>The emerging biofuel crop Camelina sativa retains a highly undifferentiated hexaploid genome structure.</title>
        <authorList>
            <person name="Kagale S."/>
            <person name="Koh C."/>
            <person name="Nixon J."/>
            <person name="Bollina V."/>
            <person name="Clarke W.E."/>
            <person name="Tuteja R."/>
            <person name="Spillane C."/>
            <person name="Robinson S.J."/>
            <person name="Links M.G."/>
            <person name="Clarke C."/>
            <person name="Higgins E.E."/>
            <person name="Huebert T."/>
            <person name="Sharpe A.G."/>
            <person name="Parkin I.A."/>
        </authorList>
    </citation>
    <scope>NUCLEOTIDE SEQUENCE [LARGE SCALE GENOMIC DNA]</scope>
    <source>
        <strain evidence="2">cv. DH55</strain>
    </source>
</reference>
<feature type="signal peptide" evidence="1">
    <location>
        <begin position="1"/>
        <end position="16"/>
    </location>
</feature>